<dbReference type="Proteomes" id="UP000475862">
    <property type="component" value="Unassembled WGS sequence"/>
</dbReference>
<sequence length="221" mass="26019">MRLWNRKQLLKTKQISKIKLMNFTNIVMIRIFDFEYITVKKRESSHNTITVLVHSLQFWDIEKKNNDDINYMISDLERFILGLFTDDFRFVCVHISSVCEHNTIYKTIIQNHKKKKHIQYSMNFKTDQPKGHKFQWTQIITINCGIKRSPNDVLAHAINSYEFMIIIQNINLEFEPVETPPPYKSPKTSTRTFALLVCVVDATGVDKPSRSAELLLDCNIY</sequence>
<keyword evidence="2" id="KW-1185">Reference proteome</keyword>
<reference evidence="1 2" key="1">
    <citation type="submission" date="2019-08" db="EMBL/GenBank/DDBJ databases">
        <title>The genome of the soybean aphid Biotype 1, its phylome, world population structure and adaptation to the North American continent.</title>
        <authorList>
            <person name="Giordano R."/>
            <person name="Donthu R.K."/>
            <person name="Hernandez A.G."/>
            <person name="Wright C.L."/>
            <person name="Zimin A.V."/>
        </authorList>
    </citation>
    <scope>NUCLEOTIDE SEQUENCE [LARGE SCALE GENOMIC DNA]</scope>
    <source>
        <tissue evidence="1">Whole aphids</tissue>
    </source>
</reference>
<dbReference type="AlphaFoldDB" id="A0A6G0U2B9"/>
<organism evidence="1 2">
    <name type="scientific">Aphis glycines</name>
    <name type="common">Soybean aphid</name>
    <dbReference type="NCBI Taxonomy" id="307491"/>
    <lineage>
        <taxon>Eukaryota</taxon>
        <taxon>Metazoa</taxon>
        <taxon>Ecdysozoa</taxon>
        <taxon>Arthropoda</taxon>
        <taxon>Hexapoda</taxon>
        <taxon>Insecta</taxon>
        <taxon>Pterygota</taxon>
        <taxon>Neoptera</taxon>
        <taxon>Paraneoptera</taxon>
        <taxon>Hemiptera</taxon>
        <taxon>Sternorrhyncha</taxon>
        <taxon>Aphidomorpha</taxon>
        <taxon>Aphidoidea</taxon>
        <taxon>Aphididae</taxon>
        <taxon>Aphidini</taxon>
        <taxon>Aphis</taxon>
        <taxon>Aphis</taxon>
    </lineage>
</organism>
<evidence type="ECO:0000313" key="2">
    <source>
        <dbReference type="Proteomes" id="UP000475862"/>
    </source>
</evidence>
<dbReference type="EMBL" id="VYZN01000009">
    <property type="protein sequence ID" value="KAE9543261.1"/>
    <property type="molecule type" value="Genomic_DNA"/>
</dbReference>
<protein>
    <submittedName>
        <fullName evidence="1">Uncharacterized protein</fullName>
    </submittedName>
</protein>
<name>A0A6G0U2B9_APHGL</name>
<accession>A0A6G0U2B9</accession>
<gene>
    <name evidence="1" type="ORF">AGLY_003172</name>
</gene>
<evidence type="ECO:0000313" key="1">
    <source>
        <dbReference type="EMBL" id="KAE9543261.1"/>
    </source>
</evidence>
<proteinExistence type="predicted"/>
<comment type="caution">
    <text evidence="1">The sequence shown here is derived from an EMBL/GenBank/DDBJ whole genome shotgun (WGS) entry which is preliminary data.</text>
</comment>